<dbReference type="CDD" id="cd00009">
    <property type="entry name" value="AAA"/>
    <property type="match status" value="1"/>
</dbReference>
<proteinExistence type="predicted"/>
<dbReference type="GO" id="GO:0043565">
    <property type="term" value="F:sequence-specific DNA binding"/>
    <property type="evidence" value="ECO:0007669"/>
    <property type="project" value="InterPro"/>
</dbReference>
<dbReference type="InterPro" id="IPR027417">
    <property type="entry name" value="P-loop_NTPase"/>
</dbReference>
<keyword evidence="1" id="KW-0547">Nucleotide-binding</keyword>
<dbReference type="InterPro" id="IPR025662">
    <property type="entry name" value="Sigma_54_int_dom_ATP-bd_1"/>
</dbReference>
<dbReference type="PROSITE" id="PS00675">
    <property type="entry name" value="SIGMA54_INTERACT_1"/>
    <property type="match status" value="1"/>
</dbReference>
<dbReference type="SUPFAM" id="SSF46689">
    <property type="entry name" value="Homeodomain-like"/>
    <property type="match status" value="1"/>
</dbReference>
<keyword evidence="4" id="KW-0238">DNA-binding</keyword>
<dbReference type="CDD" id="cd00130">
    <property type="entry name" value="PAS"/>
    <property type="match status" value="1"/>
</dbReference>
<dbReference type="InterPro" id="IPR025943">
    <property type="entry name" value="Sigma_54_int_dom_ATP-bd_2"/>
</dbReference>
<reference evidence="8" key="1">
    <citation type="submission" date="2016-04" db="EMBL/GenBank/DDBJ databases">
        <authorList>
            <person name="Evans L.H."/>
            <person name="Alamgir A."/>
            <person name="Owens N."/>
            <person name="Weber N.D."/>
            <person name="Virtaneva K."/>
            <person name="Barbian K."/>
            <person name="Babar A."/>
            <person name="Rosenke K."/>
        </authorList>
    </citation>
    <scope>NUCLEOTIDE SEQUENCE</scope>
    <source>
        <strain evidence="8">92-2</strain>
    </source>
</reference>
<dbReference type="PANTHER" id="PTHR32071">
    <property type="entry name" value="TRANSCRIPTIONAL REGULATORY PROTEIN"/>
    <property type="match status" value="1"/>
</dbReference>
<dbReference type="Gene3D" id="1.10.10.60">
    <property type="entry name" value="Homeodomain-like"/>
    <property type="match status" value="1"/>
</dbReference>
<evidence type="ECO:0000256" key="4">
    <source>
        <dbReference type="ARBA" id="ARBA00023125"/>
    </source>
</evidence>
<dbReference type="RefSeq" id="WP_227119175.1">
    <property type="nucleotide sequence ID" value="NZ_LT598928.1"/>
</dbReference>
<feature type="domain" description="Sigma-54 factor interaction" evidence="6">
    <location>
        <begin position="375"/>
        <end position="605"/>
    </location>
</feature>
<feature type="domain" description="PAS" evidence="7">
    <location>
        <begin position="246"/>
        <end position="284"/>
    </location>
</feature>
<evidence type="ECO:0000256" key="5">
    <source>
        <dbReference type="ARBA" id="ARBA00023163"/>
    </source>
</evidence>
<accession>A0A212IUB8</accession>
<dbReference type="Pfam" id="PF13188">
    <property type="entry name" value="PAS_8"/>
    <property type="match status" value="1"/>
</dbReference>
<dbReference type="Gene3D" id="3.40.50.300">
    <property type="entry name" value="P-loop containing nucleotide triphosphate hydrolases"/>
    <property type="match status" value="1"/>
</dbReference>
<dbReference type="EMBL" id="FLUP01000001">
    <property type="protein sequence ID" value="SBV90739.1"/>
    <property type="molecule type" value="Genomic_DNA"/>
</dbReference>
<dbReference type="InterPro" id="IPR035965">
    <property type="entry name" value="PAS-like_dom_sf"/>
</dbReference>
<dbReference type="Pfam" id="PF00158">
    <property type="entry name" value="Sigma54_activat"/>
    <property type="match status" value="1"/>
</dbReference>
<evidence type="ECO:0000256" key="3">
    <source>
        <dbReference type="ARBA" id="ARBA00023015"/>
    </source>
</evidence>
<dbReference type="SMART" id="SM00382">
    <property type="entry name" value="AAA"/>
    <property type="match status" value="1"/>
</dbReference>
<dbReference type="PROSITE" id="PS00688">
    <property type="entry name" value="SIGMA54_INTERACT_3"/>
    <property type="match status" value="1"/>
</dbReference>
<dbReference type="PANTHER" id="PTHR32071:SF57">
    <property type="entry name" value="C4-DICARBOXYLATE TRANSPORT TRANSCRIPTIONAL REGULATORY PROTEIN DCTD"/>
    <property type="match status" value="1"/>
</dbReference>
<evidence type="ECO:0000313" key="8">
    <source>
        <dbReference type="EMBL" id="SBV90739.1"/>
    </source>
</evidence>
<dbReference type="NCBIfam" id="TIGR00229">
    <property type="entry name" value="sensory_box"/>
    <property type="match status" value="1"/>
</dbReference>
<protein>
    <submittedName>
        <fullName evidence="8">PAS modulated sigma54 specific transcriptional regulator, Fis family</fullName>
    </submittedName>
</protein>
<dbReference type="InterPro" id="IPR002197">
    <property type="entry name" value="HTH_Fis"/>
</dbReference>
<evidence type="ECO:0000259" key="7">
    <source>
        <dbReference type="PROSITE" id="PS50112"/>
    </source>
</evidence>
<dbReference type="Gene3D" id="3.30.450.20">
    <property type="entry name" value="PAS domain"/>
    <property type="match status" value="1"/>
</dbReference>
<evidence type="ECO:0000259" key="6">
    <source>
        <dbReference type="PROSITE" id="PS50045"/>
    </source>
</evidence>
<name>A0A212IUB8_9BACT</name>
<evidence type="ECO:0000256" key="1">
    <source>
        <dbReference type="ARBA" id="ARBA00022741"/>
    </source>
</evidence>
<dbReference type="InterPro" id="IPR000014">
    <property type="entry name" value="PAS"/>
</dbReference>
<dbReference type="SUPFAM" id="SSF55785">
    <property type="entry name" value="PYP-like sensor domain (PAS domain)"/>
    <property type="match status" value="1"/>
</dbReference>
<dbReference type="SMART" id="SM00091">
    <property type="entry name" value="PAS"/>
    <property type="match status" value="1"/>
</dbReference>
<dbReference type="InterPro" id="IPR003593">
    <property type="entry name" value="AAA+_ATPase"/>
</dbReference>
<keyword evidence="3" id="KW-0805">Transcription regulation</keyword>
<dbReference type="InterPro" id="IPR025944">
    <property type="entry name" value="Sigma_54_int_dom_CS"/>
</dbReference>
<dbReference type="PROSITE" id="PS00676">
    <property type="entry name" value="SIGMA54_INTERACT_2"/>
    <property type="match status" value="1"/>
</dbReference>
<dbReference type="Gene3D" id="3.30.450.40">
    <property type="match status" value="1"/>
</dbReference>
<dbReference type="FunFam" id="3.40.50.300:FF:000006">
    <property type="entry name" value="DNA-binding transcriptional regulator NtrC"/>
    <property type="match status" value="1"/>
</dbReference>
<dbReference type="PROSITE" id="PS50112">
    <property type="entry name" value="PAS"/>
    <property type="match status" value="1"/>
</dbReference>
<dbReference type="Pfam" id="PF25601">
    <property type="entry name" value="AAA_lid_14"/>
    <property type="match status" value="1"/>
</dbReference>
<dbReference type="PRINTS" id="PR01590">
    <property type="entry name" value="HTHFIS"/>
</dbReference>
<keyword evidence="2" id="KW-0067">ATP-binding</keyword>
<dbReference type="AlphaFoldDB" id="A0A212IUB8"/>
<dbReference type="InterPro" id="IPR002078">
    <property type="entry name" value="Sigma_54_int"/>
</dbReference>
<gene>
    <name evidence="8" type="ORF">KM92DES2_10038</name>
</gene>
<dbReference type="GO" id="GO:0005524">
    <property type="term" value="F:ATP binding"/>
    <property type="evidence" value="ECO:0007669"/>
    <property type="project" value="UniProtKB-KW"/>
</dbReference>
<dbReference type="PROSITE" id="PS50045">
    <property type="entry name" value="SIGMA54_INTERACT_4"/>
    <property type="match status" value="1"/>
</dbReference>
<keyword evidence="5" id="KW-0804">Transcription</keyword>
<sequence>MYVLQRNGDVFEMRQEPLMAEGVNRSGFLFNSYSGAPRANRRETWESFIRTGKIVDDSLPRPIAASWMRCRDLGVDPLLPKCAEFTPMSQINAQAEIYAELAAGVERQVYEQIKEKGLLMTVSEANGRLLRTCGNKDVLLQADQLYFGPGAVWSERSVGTNAISLALSDGMPAQVMGEEHFCSSHQAWGCSAAPIFTPFGQLWGCFDISGPTSADHRQALWLAVGAAREIERLLLNASLSSMENKSRTLLSTLFSSMPIGVLMVDESGIITYANAQAERLLGFSGDVRGGRAEAFFDYTLYARQQAEKGGQPEGVPLRCLTNSSLTACAMPFMTGRSEARYTLVTLQAGVEARPAPIAPVPHVPRREGTRPFGDIVYRSEKMSRTVEQARHMAKSPAAVLLLGETGTGKELFARAIHKASRCSDGPFVAVNCGALPRELIQSELFGYERGAFTGAVEKGRPGKFELADKGTLFLDEISEMPLEMQVNLLRPLEDRCVTRVGGKQSRMVDFRLVTATNRNLDELMASGAFREDLFYRIHVLALEIPPLRERREDIAVIAEYHCKRLCRTYGHPFGGFSAEALRVMEDYDWPGNVRQLVHSVEFAVNMAQGGCILPAHLPAHLQSCAGGTNAASGQPDGQAVAALPGMTDFNLDNQEAKVIRCALKHYNGNMLQAAKALGIGRNTLYAKLRKIDPEA</sequence>
<dbReference type="GO" id="GO:0006355">
    <property type="term" value="P:regulation of DNA-templated transcription"/>
    <property type="evidence" value="ECO:0007669"/>
    <property type="project" value="InterPro"/>
</dbReference>
<evidence type="ECO:0000256" key="2">
    <source>
        <dbReference type="ARBA" id="ARBA00022840"/>
    </source>
</evidence>
<dbReference type="InterPro" id="IPR029016">
    <property type="entry name" value="GAF-like_dom_sf"/>
</dbReference>
<dbReference type="Pfam" id="PF02954">
    <property type="entry name" value="HTH_8"/>
    <property type="match status" value="1"/>
</dbReference>
<dbReference type="InterPro" id="IPR009057">
    <property type="entry name" value="Homeodomain-like_sf"/>
</dbReference>
<dbReference type="InterPro" id="IPR058031">
    <property type="entry name" value="AAA_lid_NorR"/>
</dbReference>
<organism evidence="8">
    <name type="scientific">uncultured Desulfovibrio sp</name>
    <dbReference type="NCBI Taxonomy" id="167968"/>
    <lineage>
        <taxon>Bacteria</taxon>
        <taxon>Pseudomonadati</taxon>
        <taxon>Thermodesulfobacteriota</taxon>
        <taxon>Desulfovibrionia</taxon>
        <taxon>Desulfovibrionales</taxon>
        <taxon>Desulfovibrionaceae</taxon>
        <taxon>Desulfovibrio</taxon>
        <taxon>environmental samples</taxon>
    </lineage>
</organism>
<dbReference type="Gene3D" id="1.10.8.60">
    <property type="match status" value="1"/>
</dbReference>
<dbReference type="SUPFAM" id="SSF52540">
    <property type="entry name" value="P-loop containing nucleoside triphosphate hydrolases"/>
    <property type="match status" value="1"/>
</dbReference>